<dbReference type="PRINTS" id="PR00344">
    <property type="entry name" value="BCTRLSENSOR"/>
</dbReference>
<dbReference type="InterPro" id="IPR001610">
    <property type="entry name" value="PAC"/>
</dbReference>
<dbReference type="EMBL" id="JBHSNO010000008">
    <property type="protein sequence ID" value="MFC5590339.1"/>
    <property type="molecule type" value="Genomic_DNA"/>
</dbReference>
<dbReference type="InterPro" id="IPR000014">
    <property type="entry name" value="PAS"/>
</dbReference>
<keyword evidence="8" id="KW-0902">Two-component regulatory system</keyword>
<dbReference type="PANTHER" id="PTHR43065">
    <property type="entry name" value="SENSOR HISTIDINE KINASE"/>
    <property type="match status" value="1"/>
</dbReference>
<comment type="catalytic activity">
    <reaction evidence="1">
        <text>ATP + protein L-histidine = ADP + protein N-phospho-L-histidine.</text>
        <dbReference type="EC" id="2.7.13.3"/>
    </reaction>
</comment>
<reference evidence="12" key="1">
    <citation type="journal article" date="2019" name="Int. J. Syst. Evol. Microbiol.">
        <title>The Global Catalogue of Microorganisms (GCM) 10K type strain sequencing project: providing services to taxonomists for standard genome sequencing and annotation.</title>
        <authorList>
            <consortium name="The Broad Institute Genomics Platform"/>
            <consortium name="The Broad Institute Genome Sequencing Center for Infectious Disease"/>
            <person name="Wu L."/>
            <person name="Ma J."/>
        </authorList>
    </citation>
    <scope>NUCLEOTIDE SEQUENCE [LARGE SCALE GENOMIC DNA]</scope>
    <source>
        <strain evidence="12">CGMCC 4.1434</strain>
    </source>
</reference>
<dbReference type="CDD" id="cd00130">
    <property type="entry name" value="PAS"/>
    <property type="match status" value="1"/>
</dbReference>
<keyword evidence="4" id="KW-0808">Transferase</keyword>
<dbReference type="SMART" id="SM00388">
    <property type="entry name" value="HisKA"/>
    <property type="match status" value="1"/>
</dbReference>
<dbReference type="RefSeq" id="WP_381436641.1">
    <property type="nucleotide sequence ID" value="NZ_JBHSNO010000008.1"/>
</dbReference>
<dbReference type="Gene3D" id="1.10.287.130">
    <property type="match status" value="1"/>
</dbReference>
<dbReference type="SMART" id="SM00086">
    <property type="entry name" value="PAC"/>
    <property type="match status" value="1"/>
</dbReference>
<dbReference type="InterPro" id="IPR035965">
    <property type="entry name" value="PAS-like_dom_sf"/>
</dbReference>
<keyword evidence="12" id="KW-1185">Reference proteome</keyword>
<dbReference type="InterPro" id="IPR000700">
    <property type="entry name" value="PAS-assoc_C"/>
</dbReference>
<gene>
    <name evidence="11" type="ORF">ACFPRA_15655</name>
</gene>
<dbReference type="SUPFAM" id="SSF55874">
    <property type="entry name" value="ATPase domain of HSP90 chaperone/DNA topoisomerase II/histidine kinase"/>
    <property type="match status" value="1"/>
</dbReference>
<dbReference type="PROSITE" id="PS50109">
    <property type="entry name" value="HIS_KIN"/>
    <property type="match status" value="1"/>
</dbReference>
<keyword evidence="7 11" id="KW-0067">ATP-binding</keyword>
<sequence length="357" mass="40386">MNTYEIEHLVEQQMLIEDITNNLNVGICQYDAMENKFLYLSPAMEGLLGIPVADVLRDHRMFIANCLTEDVADLARFYKGAFKEQTDVEYRVLDTVEEIRWLRTTITPILDEAGNVLRYISITQDITNQKLHDELLQKWDKLNVVGQLAASLAHQIRNPLTTIKGFIQLLELKNDKSFKAIMTEEVEMIESIIEEFLQLAKPSSTSEFSIASVQNKIKRAVSLLEKEAMLRDIEIQVFQNSEDAFIRCESKQIQQVFMNIIKNSIEAMPSGGIIEIRTAVEADNMVKITIADTGSGMSMERLQKLGEPFYSQNEKGTGLGLMVSYKIIESHNGTIQFSSQEGVGTTVEIRLPIIIPS</sequence>
<dbReference type="GO" id="GO:0005524">
    <property type="term" value="F:ATP binding"/>
    <property type="evidence" value="ECO:0007669"/>
    <property type="project" value="UniProtKB-KW"/>
</dbReference>
<protein>
    <recommendedName>
        <fullName evidence="2">histidine kinase</fullName>
        <ecNumber evidence="2">2.7.13.3</ecNumber>
    </recommendedName>
</protein>
<feature type="domain" description="Histidine kinase" evidence="9">
    <location>
        <begin position="151"/>
        <end position="355"/>
    </location>
</feature>
<evidence type="ECO:0000256" key="4">
    <source>
        <dbReference type="ARBA" id="ARBA00022679"/>
    </source>
</evidence>
<organism evidence="11 12">
    <name type="scientific">Sporosarcina soli</name>
    <dbReference type="NCBI Taxonomy" id="334736"/>
    <lineage>
        <taxon>Bacteria</taxon>
        <taxon>Bacillati</taxon>
        <taxon>Bacillota</taxon>
        <taxon>Bacilli</taxon>
        <taxon>Bacillales</taxon>
        <taxon>Caryophanaceae</taxon>
        <taxon>Sporosarcina</taxon>
    </lineage>
</organism>
<dbReference type="InterPro" id="IPR005467">
    <property type="entry name" value="His_kinase_dom"/>
</dbReference>
<dbReference type="Gene3D" id="3.30.565.10">
    <property type="entry name" value="Histidine kinase-like ATPase, C-terminal domain"/>
    <property type="match status" value="1"/>
</dbReference>
<dbReference type="SUPFAM" id="SSF47384">
    <property type="entry name" value="Homodimeric domain of signal transducing histidine kinase"/>
    <property type="match status" value="1"/>
</dbReference>
<dbReference type="Proteomes" id="UP001596109">
    <property type="component" value="Unassembled WGS sequence"/>
</dbReference>
<name>A0ABW0TPK5_9BACL</name>
<dbReference type="Pfam" id="PF08447">
    <property type="entry name" value="PAS_3"/>
    <property type="match status" value="1"/>
</dbReference>
<dbReference type="InterPro" id="IPR003661">
    <property type="entry name" value="HisK_dim/P_dom"/>
</dbReference>
<evidence type="ECO:0000256" key="7">
    <source>
        <dbReference type="ARBA" id="ARBA00022840"/>
    </source>
</evidence>
<dbReference type="NCBIfam" id="TIGR00229">
    <property type="entry name" value="sensory_box"/>
    <property type="match status" value="1"/>
</dbReference>
<dbReference type="Gene3D" id="3.30.450.20">
    <property type="entry name" value="PAS domain"/>
    <property type="match status" value="1"/>
</dbReference>
<keyword evidence="3" id="KW-0597">Phosphoprotein</keyword>
<dbReference type="InterPro" id="IPR003594">
    <property type="entry name" value="HATPase_dom"/>
</dbReference>
<dbReference type="Pfam" id="PF00512">
    <property type="entry name" value="HisKA"/>
    <property type="match status" value="1"/>
</dbReference>
<evidence type="ECO:0000256" key="8">
    <source>
        <dbReference type="ARBA" id="ARBA00023012"/>
    </source>
</evidence>
<evidence type="ECO:0000256" key="2">
    <source>
        <dbReference type="ARBA" id="ARBA00012438"/>
    </source>
</evidence>
<dbReference type="InterPro" id="IPR036097">
    <property type="entry name" value="HisK_dim/P_sf"/>
</dbReference>
<feature type="domain" description="PAC" evidence="10">
    <location>
        <begin position="86"/>
        <end position="138"/>
    </location>
</feature>
<evidence type="ECO:0000313" key="12">
    <source>
        <dbReference type="Proteomes" id="UP001596109"/>
    </source>
</evidence>
<dbReference type="Pfam" id="PF02518">
    <property type="entry name" value="HATPase_c"/>
    <property type="match status" value="1"/>
</dbReference>
<dbReference type="PROSITE" id="PS50113">
    <property type="entry name" value="PAC"/>
    <property type="match status" value="1"/>
</dbReference>
<evidence type="ECO:0000256" key="3">
    <source>
        <dbReference type="ARBA" id="ARBA00022553"/>
    </source>
</evidence>
<dbReference type="SMART" id="SM00387">
    <property type="entry name" value="HATPase_c"/>
    <property type="match status" value="1"/>
</dbReference>
<dbReference type="InterPro" id="IPR004358">
    <property type="entry name" value="Sig_transdc_His_kin-like_C"/>
</dbReference>
<evidence type="ECO:0000256" key="5">
    <source>
        <dbReference type="ARBA" id="ARBA00022741"/>
    </source>
</evidence>
<evidence type="ECO:0000259" key="9">
    <source>
        <dbReference type="PROSITE" id="PS50109"/>
    </source>
</evidence>
<evidence type="ECO:0000313" key="11">
    <source>
        <dbReference type="EMBL" id="MFC5590339.1"/>
    </source>
</evidence>
<dbReference type="EC" id="2.7.13.3" evidence="2"/>
<dbReference type="InterPro" id="IPR013655">
    <property type="entry name" value="PAS_fold_3"/>
</dbReference>
<dbReference type="PANTHER" id="PTHR43065:SF34">
    <property type="entry name" value="SPORULATION KINASE A"/>
    <property type="match status" value="1"/>
</dbReference>
<dbReference type="CDD" id="cd00082">
    <property type="entry name" value="HisKA"/>
    <property type="match status" value="1"/>
</dbReference>
<comment type="caution">
    <text evidence="11">The sequence shown here is derived from an EMBL/GenBank/DDBJ whole genome shotgun (WGS) entry which is preliminary data.</text>
</comment>
<keyword evidence="5" id="KW-0547">Nucleotide-binding</keyword>
<dbReference type="SUPFAM" id="SSF55785">
    <property type="entry name" value="PYP-like sensor domain (PAS domain)"/>
    <property type="match status" value="1"/>
</dbReference>
<evidence type="ECO:0000256" key="6">
    <source>
        <dbReference type="ARBA" id="ARBA00022777"/>
    </source>
</evidence>
<accession>A0ABW0TPK5</accession>
<dbReference type="InterPro" id="IPR036890">
    <property type="entry name" value="HATPase_C_sf"/>
</dbReference>
<keyword evidence="6" id="KW-0418">Kinase</keyword>
<proteinExistence type="predicted"/>
<evidence type="ECO:0000256" key="1">
    <source>
        <dbReference type="ARBA" id="ARBA00000085"/>
    </source>
</evidence>
<evidence type="ECO:0000259" key="10">
    <source>
        <dbReference type="PROSITE" id="PS50113"/>
    </source>
</evidence>